<proteinExistence type="predicted"/>
<gene>
    <name evidence="1" type="ORF">BS47DRAFT_141578</name>
</gene>
<protein>
    <submittedName>
        <fullName evidence="1">Uncharacterized protein</fullName>
    </submittedName>
</protein>
<comment type="caution">
    <text evidence="1">The sequence shown here is derived from an EMBL/GenBank/DDBJ whole genome shotgun (WGS) entry which is preliminary data.</text>
</comment>
<evidence type="ECO:0000313" key="1">
    <source>
        <dbReference type="EMBL" id="KAF9509592.1"/>
    </source>
</evidence>
<reference evidence="1" key="1">
    <citation type="journal article" date="2020" name="Nat. Commun.">
        <title>Large-scale genome sequencing of mycorrhizal fungi provides insights into the early evolution of symbiotic traits.</title>
        <authorList>
            <person name="Miyauchi S."/>
            <person name="Kiss E."/>
            <person name="Kuo A."/>
            <person name="Drula E."/>
            <person name="Kohler A."/>
            <person name="Sanchez-Garcia M."/>
            <person name="Morin E."/>
            <person name="Andreopoulos B."/>
            <person name="Barry K.W."/>
            <person name="Bonito G."/>
            <person name="Buee M."/>
            <person name="Carver A."/>
            <person name="Chen C."/>
            <person name="Cichocki N."/>
            <person name="Clum A."/>
            <person name="Culley D."/>
            <person name="Crous P.W."/>
            <person name="Fauchery L."/>
            <person name="Girlanda M."/>
            <person name="Hayes R.D."/>
            <person name="Keri Z."/>
            <person name="LaButti K."/>
            <person name="Lipzen A."/>
            <person name="Lombard V."/>
            <person name="Magnuson J."/>
            <person name="Maillard F."/>
            <person name="Murat C."/>
            <person name="Nolan M."/>
            <person name="Ohm R.A."/>
            <person name="Pangilinan J."/>
            <person name="Pereira M.F."/>
            <person name="Perotto S."/>
            <person name="Peter M."/>
            <person name="Pfister S."/>
            <person name="Riley R."/>
            <person name="Sitrit Y."/>
            <person name="Stielow J.B."/>
            <person name="Szollosi G."/>
            <person name="Zifcakova L."/>
            <person name="Stursova M."/>
            <person name="Spatafora J.W."/>
            <person name="Tedersoo L."/>
            <person name="Vaario L.M."/>
            <person name="Yamada A."/>
            <person name="Yan M."/>
            <person name="Wang P."/>
            <person name="Xu J."/>
            <person name="Bruns T."/>
            <person name="Baldrian P."/>
            <person name="Vilgalys R."/>
            <person name="Dunand C."/>
            <person name="Henrissat B."/>
            <person name="Grigoriev I.V."/>
            <person name="Hibbett D."/>
            <person name="Nagy L.G."/>
            <person name="Martin F.M."/>
        </authorList>
    </citation>
    <scope>NUCLEOTIDE SEQUENCE</scope>
    <source>
        <strain evidence="1">UP504</strain>
    </source>
</reference>
<keyword evidence="2" id="KW-1185">Reference proteome</keyword>
<dbReference type="EMBL" id="MU129032">
    <property type="protein sequence ID" value="KAF9509592.1"/>
    <property type="molecule type" value="Genomic_DNA"/>
</dbReference>
<dbReference type="AlphaFoldDB" id="A0A9P6APK2"/>
<evidence type="ECO:0000313" key="2">
    <source>
        <dbReference type="Proteomes" id="UP000886523"/>
    </source>
</evidence>
<accession>A0A9P6APK2</accession>
<organism evidence="1 2">
    <name type="scientific">Hydnum rufescens UP504</name>
    <dbReference type="NCBI Taxonomy" id="1448309"/>
    <lineage>
        <taxon>Eukaryota</taxon>
        <taxon>Fungi</taxon>
        <taxon>Dikarya</taxon>
        <taxon>Basidiomycota</taxon>
        <taxon>Agaricomycotina</taxon>
        <taxon>Agaricomycetes</taxon>
        <taxon>Cantharellales</taxon>
        <taxon>Hydnaceae</taxon>
        <taxon>Hydnum</taxon>
    </lineage>
</organism>
<dbReference type="Proteomes" id="UP000886523">
    <property type="component" value="Unassembled WGS sequence"/>
</dbReference>
<name>A0A9P6APK2_9AGAM</name>
<sequence length="208" mass="23476">MCGKLTLHSTRATHFRERLRALHRLIEWPDFSLTTTLVDLVWRAEDAFRLAPLHAHFILPPSIPNHTILALTTLIPHDHSRVSARGTPGRQTLKEVPLEWYANHTLAELMVSKNPHGAPKVLCTDPNTQAFILCLAPICEGSTVMLPFSHMLQWGHSCSGNWVWYGFCTDDHDEIHREGLTNPSGVTIHPDDYMGDSLRLVSHFSASY</sequence>